<dbReference type="InterPro" id="IPR013449">
    <property type="entry name" value="Rhamnulokinase"/>
</dbReference>
<keyword evidence="5" id="KW-0067">ATP-binding</keyword>
<dbReference type="GO" id="GO:0008993">
    <property type="term" value="F:rhamnulokinase activity"/>
    <property type="evidence" value="ECO:0007669"/>
    <property type="project" value="UniProtKB-UniRule"/>
</dbReference>
<dbReference type="InterPro" id="IPR018484">
    <property type="entry name" value="FGGY_N"/>
</dbReference>
<comment type="similarity">
    <text evidence="1">Belongs to the FGGY kinase family.</text>
</comment>
<dbReference type="AlphaFoldDB" id="A0A368X6W3"/>
<dbReference type="Gene3D" id="3.30.420.40">
    <property type="match status" value="2"/>
</dbReference>
<evidence type="ECO:0000256" key="5">
    <source>
        <dbReference type="ARBA" id="ARBA00022840"/>
    </source>
</evidence>
<evidence type="ECO:0000256" key="4">
    <source>
        <dbReference type="ARBA" id="ARBA00022777"/>
    </source>
</evidence>
<feature type="domain" description="Carbohydrate kinase FGGY C-terminal" evidence="9">
    <location>
        <begin position="253"/>
        <end position="439"/>
    </location>
</feature>
<keyword evidence="2" id="KW-0808">Transferase</keyword>
<dbReference type="SUPFAM" id="SSF53067">
    <property type="entry name" value="Actin-like ATPase domain"/>
    <property type="match status" value="2"/>
</dbReference>
<dbReference type="NCBIfam" id="TIGR02627">
    <property type="entry name" value="rhamnulo_kin"/>
    <property type="match status" value="1"/>
</dbReference>
<comment type="caution">
    <text evidence="10">The sequence shown here is derived from an EMBL/GenBank/DDBJ whole genome shotgun (WGS) entry which is preliminary data.</text>
</comment>
<evidence type="ECO:0000259" key="9">
    <source>
        <dbReference type="Pfam" id="PF02782"/>
    </source>
</evidence>
<dbReference type="CDD" id="cd07771">
    <property type="entry name" value="ASKHA_NBD_FGGY_RhaB-like"/>
    <property type="match status" value="1"/>
</dbReference>
<keyword evidence="6" id="KW-0684">Rhamnose metabolism</keyword>
<dbReference type="Pfam" id="PF02782">
    <property type="entry name" value="FGGY_C"/>
    <property type="match status" value="1"/>
</dbReference>
<dbReference type="EMBL" id="QPJJ01000016">
    <property type="protein sequence ID" value="RCW63751.1"/>
    <property type="molecule type" value="Genomic_DNA"/>
</dbReference>
<dbReference type="GO" id="GO:0019301">
    <property type="term" value="P:rhamnose catabolic process"/>
    <property type="evidence" value="ECO:0007669"/>
    <property type="project" value="UniProtKB-UniRule"/>
</dbReference>
<feature type="domain" description="Carbohydrate kinase FGGY N-terminal" evidence="8">
    <location>
        <begin position="5"/>
        <end position="244"/>
    </location>
</feature>
<reference evidence="10 11" key="1">
    <citation type="submission" date="2018-07" db="EMBL/GenBank/DDBJ databases">
        <title>Genomic Encyclopedia of Type Strains, Phase IV (KMG-IV): sequencing the most valuable type-strain genomes for metagenomic binning, comparative biology and taxonomic classification.</title>
        <authorList>
            <person name="Goeker M."/>
        </authorList>
    </citation>
    <scope>NUCLEOTIDE SEQUENCE [LARGE SCALE GENOMIC DNA]</scope>
    <source>
        <strain evidence="10 11">DSM 27696</strain>
    </source>
</reference>
<dbReference type="InterPro" id="IPR018485">
    <property type="entry name" value="FGGY_C"/>
</dbReference>
<dbReference type="PANTHER" id="PTHR43095">
    <property type="entry name" value="SUGAR KINASE"/>
    <property type="match status" value="1"/>
</dbReference>
<dbReference type="RefSeq" id="WP_114354120.1">
    <property type="nucleotide sequence ID" value="NZ_QPJJ01000016.1"/>
</dbReference>
<gene>
    <name evidence="10" type="ORF">DFR57_11630</name>
</gene>
<name>A0A368X6W3_9BACI</name>
<dbReference type="InterPro" id="IPR043129">
    <property type="entry name" value="ATPase_NBD"/>
</dbReference>
<keyword evidence="3" id="KW-0547">Nucleotide-binding</keyword>
<sequence length="467" mass="52938">MQKCTLAVDIGASSGRVIAGFLKDGKLILEEVHRFKNEMKQGESHLYWDVDLLFKEIVSGIKKCNTLKFLPQSIGIDTWAVDFVLLDKNKQRITDAVAYRDNRTDGMMEEVLRHIKKEELYERTGIQYQKFNTIYQLYSMKLHEKKVLDEAKYFLMIPDYLHYRLSGILVNEYTNATSTQLVKADERQWDEELITRLDLNPSMFLPITEPCVTIGRLTESLKKELGFDMEVIAPGTHDTASAVVSVPAEDSIYISSGTWSLMGVENDQAINSEEALLYNFTNEGGVGGNFRFLKNIMGLWMIQEVKRVLNDSHSHEELVELAKGATIPSIVNVNDDRFLSPKNMIEEIQVYCKETNQVIPETPGELAKVIFDSLVKSYHETINQIERLSNKKYESINIIGGGSQNAYINQKLADVSQKDVYTGPIEATAIGNLVAQFMAKGSISTKQEAKSMIQQSFEIKHYKSKAL</sequence>
<dbReference type="GO" id="GO:0005524">
    <property type="term" value="F:ATP binding"/>
    <property type="evidence" value="ECO:0007669"/>
    <property type="project" value="UniProtKB-KW"/>
</dbReference>
<keyword evidence="4 10" id="KW-0418">Kinase</keyword>
<proteinExistence type="inferred from homology"/>
<evidence type="ECO:0000313" key="10">
    <source>
        <dbReference type="EMBL" id="RCW63751.1"/>
    </source>
</evidence>
<dbReference type="Pfam" id="PF00370">
    <property type="entry name" value="FGGY_N"/>
    <property type="match status" value="1"/>
</dbReference>
<evidence type="ECO:0000256" key="7">
    <source>
        <dbReference type="NCBIfam" id="TIGR02627"/>
    </source>
</evidence>
<protein>
    <recommendedName>
        <fullName evidence="7">Rhamnulokinase</fullName>
        <ecNumber evidence="7">2.7.1.5</ecNumber>
    </recommendedName>
</protein>
<dbReference type="OrthoDB" id="9761504at2"/>
<dbReference type="PIRSF" id="PIRSF000538">
    <property type="entry name" value="GlpK"/>
    <property type="match status" value="1"/>
</dbReference>
<keyword evidence="11" id="KW-1185">Reference proteome</keyword>
<evidence type="ECO:0000259" key="8">
    <source>
        <dbReference type="Pfam" id="PF00370"/>
    </source>
</evidence>
<dbReference type="InterPro" id="IPR050406">
    <property type="entry name" value="FGGY_Carb_Kinase"/>
</dbReference>
<dbReference type="PANTHER" id="PTHR43095:SF2">
    <property type="entry name" value="GLUCONOKINASE"/>
    <property type="match status" value="1"/>
</dbReference>
<evidence type="ECO:0000256" key="6">
    <source>
        <dbReference type="ARBA" id="ARBA00023308"/>
    </source>
</evidence>
<accession>A0A368X6W3</accession>
<dbReference type="EC" id="2.7.1.5" evidence="7"/>
<organism evidence="10 11">
    <name type="scientific">Saliterribacillus persicus</name>
    <dbReference type="NCBI Taxonomy" id="930114"/>
    <lineage>
        <taxon>Bacteria</taxon>
        <taxon>Bacillati</taxon>
        <taxon>Bacillota</taxon>
        <taxon>Bacilli</taxon>
        <taxon>Bacillales</taxon>
        <taxon>Bacillaceae</taxon>
        <taxon>Saliterribacillus</taxon>
    </lineage>
</organism>
<evidence type="ECO:0000313" key="11">
    <source>
        <dbReference type="Proteomes" id="UP000252585"/>
    </source>
</evidence>
<dbReference type="Proteomes" id="UP000252585">
    <property type="component" value="Unassembled WGS sequence"/>
</dbReference>
<evidence type="ECO:0000256" key="1">
    <source>
        <dbReference type="ARBA" id="ARBA00009156"/>
    </source>
</evidence>
<evidence type="ECO:0000256" key="3">
    <source>
        <dbReference type="ARBA" id="ARBA00022741"/>
    </source>
</evidence>
<evidence type="ECO:0000256" key="2">
    <source>
        <dbReference type="ARBA" id="ARBA00022679"/>
    </source>
</evidence>
<dbReference type="InterPro" id="IPR000577">
    <property type="entry name" value="Carb_kinase_FGGY"/>
</dbReference>